<dbReference type="SUPFAM" id="SSF52540">
    <property type="entry name" value="P-loop containing nucleoside triphosphate hydrolases"/>
    <property type="match status" value="1"/>
</dbReference>
<feature type="domain" description="CobW/HypB/UreG nucleotide-binding" evidence="1">
    <location>
        <begin position="4"/>
        <end position="186"/>
    </location>
</feature>
<dbReference type="Gene3D" id="3.40.50.300">
    <property type="entry name" value="P-loop containing nucleotide triphosphate hydrolases"/>
    <property type="match status" value="1"/>
</dbReference>
<protein>
    <recommendedName>
        <fullName evidence="1">CobW/HypB/UreG nucleotide-binding domain-containing protein</fullName>
    </recommendedName>
</protein>
<sequence length="356" mass="39591">MKLHLVGGFLGSGKTTAITQACKRFLRTGQKVGVITNDQGKYLVDTAFFRLEDVPAVEVAGGCFCCHYVDLDQKLSELMRSVRLDVIFAEAVGSCADLVATVLKPLAQFRAAEPTPASLSVFTDARLLLHFLRKDAMPFSDEVVYIFEKQMEEAGLVVINKIDLLSPGAIEEVQHLFTQTYPGKKVIMQNSLVEDGVQAWLDWLDSQSEPWIGAALDIDYLRYGEGEAKLAWYDAQVHLVVPDGDASVAVKTLIEMVLEELKACNARMGHLKWMIEGESAGAKLSFPALPDPAWEQNLPARIGRQVRMLINARVEMSADEMRALFWRAFKRSGWAVQVEEEAAFHPGQPQPTHRLV</sequence>
<dbReference type="Pfam" id="PF02492">
    <property type="entry name" value="cobW"/>
    <property type="match status" value="1"/>
</dbReference>
<evidence type="ECO:0000259" key="1">
    <source>
        <dbReference type="Pfam" id="PF02492"/>
    </source>
</evidence>
<evidence type="ECO:0000313" key="2">
    <source>
        <dbReference type="EMBL" id="HGS22736.1"/>
    </source>
</evidence>
<accession>A0A7C4KJ69</accession>
<dbReference type="AlphaFoldDB" id="A0A7C4KJ69"/>
<proteinExistence type="predicted"/>
<gene>
    <name evidence="2" type="ORF">ENT37_12850</name>
</gene>
<name>A0A7C4KJ69_9CHLR</name>
<reference evidence="2" key="1">
    <citation type="journal article" date="2020" name="mSystems">
        <title>Genome- and Community-Level Interaction Insights into Carbon Utilization and Element Cycling Functions of Hydrothermarchaeota in Hydrothermal Sediment.</title>
        <authorList>
            <person name="Zhou Z."/>
            <person name="Liu Y."/>
            <person name="Xu W."/>
            <person name="Pan J."/>
            <person name="Luo Z.H."/>
            <person name="Li M."/>
        </authorList>
    </citation>
    <scope>NUCLEOTIDE SEQUENCE [LARGE SCALE GENOMIC DNA]</scope>
    <source>
        <strain evidence="2">SpSt-573</strain>
    </source>
</reference>
<dbReference type="PANTHER" id="PTHR13748">
    <property type="entry name" value="COBW-RELATED"/>
    <property type="match status" value="1"/>
</dbReference>
<comment type="caution">
    <text evidence="2">The sequence shown here is derived from an EMBL/GenBank/DDBJ whole genome shotgun (WGS) entry which is preliminary data.</text>
</comment>
<dbReference type="EMBL" id="DSYK01000645">
    <property type="protein sequence ID" value="HGS22736.1"/>
    <property type="molecule type" value="Genomic_DNA"/>
</dbReference>
<dbReference type="InterPro" id="IPR051316">
    <property type="entry name" value="Zinc-reg_GTPase_activator"/>
</dbReference>
<dbReference type="GO" id="GO:0005737">
    <property type="term" value="C:cytoplasm"/>
    <property type="evidence" value="ECO:0007669"/>
    <property type="project" value="TreeGrafter"/>
</dbReference>
<dbReference type="InterPro" id="IPR003495">
    <property type="entry name" value="CobW/HypB/UreG_nucleotide-bd"/>
</dbReference>
<organism evidence="2">
    <name type="scientific">Anaerolinea thermolimosa</name>
    <dbReference type="NCBI Taxonomy" id="229919"/>
    <lineage>
        <taxon>Bacteria</taxon>
        <taxon>Bacillati</taxon>
        <taxon>Chloroflexota</taxon>
        <taxon>Anaerolineae</taxon>
        <taxon>Anaerolineales</taxon>
        <taxon>Anaerolineaceae</taxon>
        <taxon>Anaerolinea</taxon>
    </lineage>
</organism>
<dbReference type="PANTHER" id="PTHR13748:SF62">
    <property type="entry name" value="COBW DOMAIN-CONTAINING PROTEIN"/>
    <property type="match status" value="1"/>
</dbReference>
<dbReference type="InterPro" id="IPR027417">
    <property type="entry name" value="P-loop_NTPase"/>
</dbReference>